<keyword evidence="2" id="KW-1185">Reference proteome</keyword>
<comment type="caution">
    <text evidence="1">The sequence shown here is derived from an EMBL/GenBank/DDBJ whole genome shotgun (WGS) entry which is preliminary data.</text>
</comment>
<accession>A0AAN9IQ56</accession>
<name>A0AAN9IQ56_CLITE</name>
<dbReference type="AlphaFoldDB" id="A0AAN9IQ56"/>
<dbReference type="Proteomes" id="UP001359559">
    <property type="component" value="Unassembled WGS sequence"/>
</dbReference>
<organism evidence="1 2">
    <name type="scientific">Clitoria ternatea</name>
    <name type="common">Butterfly pea</name>
    <dbReference type="NCBI Taxonomy" id="43366"/>
    <lineage>
        <taxon>Eukaryota</taxon>
        <taxon>Viridiplantae</taxon>
        <taxon>Streptophyta</taxon>
        <taxon>Embryophyta</taxon>
        <taxon>Tracheophyta</taxon>
        <taxon>Spermatophyta</taxon>
        <taxon>Magnoliopsida</taxon>
        <taxon>eudicotyledons</taxon>
        <taxon>Gunneridae</taxon>
        <taxon>Pentapetalae</taxon>
        <taxon>rosids</taxon>
        <taxon>fabids</taxon>
        <taxon>Fabales</taxon>
        <taxon>Fabaceae</taxon>
        <taxon>Papilionoideae</taxon>
        <taxon>50 kb inversion clade</taxon>
        <taxon>NPAAA clade</taxon>
        <taxon>indigoferoid/millettioid clade</taxon>
        <taxon>Phaseoleae</taxon>
        <taxon>Clitoria</taxon>
    </lineage>
</organism>
<sequence>MVRISIFLADQCCFQFIFQTFPPQNKFGVQSSIKPSIIEQKLEGWTLSQATITSQKEQKHFAAIDNPNPLLAEGLEEEESGSV</sequence>
<dbReference type="EMBL" id="JAYKXN010000005">
    <property type="protein sequence ID" value="KAK7284228.1"/>
    <property type="molecule type" value="Genomic_DNA"/>
</dbReference>
<evidence type="ECO:0000313" key="1">
    <source>
        <dbReference type="EMBL" id="KAK7284228.1"/>
    </source>
</evidence>
<proteinExistence type="predicted"/>
<evidence type="ECO:0000313" key="2">
    <source>
        <dbReference type="Proteomes" id="UP001359559"/>
    </source>
</evidence>
<protein>
    <submittedName>
        <fullName evidence="1">Uncharacterized protein</fullName>
    </submittedName>
</protein>
<gene>
    <name evidence="1" type="ORF">RJT34_18970</name>
</gene>
<reference evidence="1 2" key="1">
    <citation type="submission" date="2024-01" db="EMBL/GenBank/DDBJ databases">
        <title>The genomes of 5 underutilized Papilionoideae crops provide insights into root nodulation and disease resistance.</title>
        <authorList>
            <person name="Yuan L."/>
        </authorList>
    </citation>
    <scope>NUCLEOTIDE SEQUENCE [LARGE SCALE GENOMIC DNA]</scope>
    <source>
        <strain evidence="1">LY-2023</strain>
        <tissue evidence="1">Leaf</tissue>
    </source>
</reference>